<sequence length="82" mass="9446">MFPPCRILPATCELCGNWLPDHQASCPRNGVHPSQWNFDNSIPCNQMEYLLDQQEDDDDNDNNVSVYNRSRKITLPTSKTIH</sequence>
<dbReference type="OrthoDB" id="2224642at2759"/>
<reference evidence="1 2" key="1">
    <citation type="submission" date="2016-07" db="EMBL/GenBank/DDBJ databases">
        <title>Pervasive Adenine N6-methylation of Active Genes in Fungi.</title>
        <authorList>
            <consortium name="DOE Joint Genome Institute"/>
            <person name="Mondo S.J."/>
            <person name="Dannebaum R.O."/>
            <person name="Kuo R.C."/>
            <person name="Labutti K."/>
            <person name="Haridas S."/>
            <person name="Kuo A."/>
            <person name="Salamov A."/>
            <person name="Ahrendt S.R."/>
            <person name="Lipzen A."/>
            <person name="Sullivan W."/>
            <person name="Andreopoulos W.B."/>
            <person name="Clum A."/>
            <person name="Lindquist E."/>
            <person name="Daum C."/>
            <person name="Ramamoorthy G.K."/>
            <person name="Gryganskyi A."/>
            <person name="Culley D."/>
            <person name="Magnuson J.K."/>
            <person name="James T.Y."/>
            <person name="O'Malley M.A."/>
            <person name="Stajich J.E."/>
            <person name="Spatafora J.W."/>
            <person name="Visel A."/>
            <person name="Grigoriev I.V."/>
        </authorList>
    </citation>
    <scope>NUCLEOTIDE SEQUENCE [LARGE SCALE GENOMIC DNA]</scope>
    <source>
        <strain evidence="1 2">NRRL 1336</strain>
    </source>
</reference>
<dbReference type="AlphaFoldDB" id="A0A1X2IJL5"/>
<dbReference type="EMBL" id="MCGE01000009">
    <property type="protein sequence ID" value="ORZ17744.1"/>
    <property type="molecule type" value="Genomic_DNA"/>
</dbReference>
<comment type="caution">
    <text evidence="1">The sequence shown here is derived from an EMBL/GenBank/DDBJ whole genome shotgun (WGS) entry which is preliminary data.</text>
</comment>
<accession>A0A1X2IJL5</accession>
<keyword evidence="2" id="KW-1185">Reference proteome</keyword>
<proteinExistence type="predicted"/>
<dbReference type="Proteomes" id="UP000193560">
    <property type="component" value="Unassembled WGS sequence"/>
</dbReference>
<gene>
    <name evidence="1" type="ORF">BCR42DRAFT_350096</name>
</gene>
<protein>
    <submittedName>
        <fullName evidence="1">Uncharacterized protein</fullName>
    </submittedName>
</protein>
<evidence type="ECO:0000313" key="1">
    <source>
        <dbReference type="EMBL" id="ORZ17744.1"/>
    </source>
</evidence>
<organism evidence="1 2">
    <name type="scientific">Absidia repens</name>
    <dbReference type="NCBI Taxonomy" id="90262"/>
    <lineage>
        <taxon>Eukaryota</taxon>
        <taxon>Fungi</taxon>
        <taxon>Fungi incertae sedis</taxon>
        <taxon>Mucoromycota</taxon>
        <taxon>Mucoromycotina</taxon>
        <taxon>Mucoromycetes</taxon>
        <taxon>Mucorales</taxon>
        <taxon>Cunninghamellaceae</taxon>
        <taxon>Absidia</taxon>
    </lineage>
</organism>
<name>A0A1X2IJL5_9FUNG</name>
<evidence type="ECO:0000313" key="2">
    <source>
        <dbReference type="Proteomes" id="UP000193560"/>
    </source>
</evidence>